<dbReference type="EMBL" id="HG994365">
    <property type="protein sequence ID" value="CAF2077404.1"/>
    <property type="molecule type" value="Genomic_DNA"/>
</dbReference>
<proteinExistence type="inferred from homology"/>
<dbReference type="Gene3D" id="3.30.830.10">
    <property type="entry name" value="Metalloenzyme, LuxS/M16 peptidase-like"/>
    <property type="match status" value="1"/>
</dbReference>
<evidence type="ECO:0000259" key="7">
    <source>
        <dbReference type="Pfam" id="PF00675"/>
    </source>
</evidence>
<dbReference type="GO" id="GO:0006508">
    <property type="term" value="P:proteolysis"/>
    <property type="evidence" value="ECO:0007669"/>
    <property type="project" value="UniProtKB-KW"/>
</dbReference>
<gene>
    <name evidence="8" type="ORF">DARMORV10_C01P43690.1</name>
</gene>
<evidence type="ECO:0000256" key="2">
    <source>
        <dbReference type="ARBA" id="ARBA00022670"/>
    </source>
</evidence>
<name>A0A816RZB5_BRANA</name>
<keyword evidence="3" id="KW-0378">Hydrolase</keyword>
<dbReference type="PANTHER" id="PTHR43690:SF28">
    <property type="entry name" value="PEPTIDASE M16 N-TERMINAL DOMAIN-CONTAINING PROTEIN"/>
    <property type="match status" value="1"/>
</dbReference>
<evidence type="ECO:0000256" key="4">
    <source>
        <dbReference type="ARBA" id="ARBA00022833"/>
    </source>
</evidence>
<dbReference type="Proteomes" id="UP001295469">
    <property type="component" value="Chromosome C01"/>
</dbReference>
<feature type="region of interest" description="Disordered" evidence="6">
    <location>
        <begin position="1"/>
        <end position="24"/>
    </location>
</feature>
<evidence type="ECO:0000256" key="6">
    <source>
        <dbReference type="SAM" id="MobiDB-lite"/>
    </source>
</evidence>
<comment type="similarity">
    <text evidence="1">Belongs to the peptidase M16 family.</text>
</comment>
<accession>A0A816RZB5</accession>
<feature type="domain" description="Peptidase M16 N-terminal" evidence="7">
    <location>
        <begin position="69"/>
        <end position="137"/>
    </location>
</feature>
<dbReference type="SUPFAM" id="SSF63411">
    <property type="entry name" value="LuxS/MPP-like metallohydrolase"/>
    <property type="match status" value="1"/>
</dbReference>
<dbReference type="GO" id="GO:0008237">
    <property type="term" value="F:metallopeptidase activity"/>
    <property type="evidence" value="ECO:0007669"/>
    <property type="project" value="UniProtKB-KW"/>
</dbReference>
<dbReference type="InterPro" id="IPR050626">
    <property type="entry name" value="Peptidase_M16"/>
</dbReference>
<dbReference type="InterPro" id="IPR011765">
    <property type="entry name" value="Pept_M16_N"/>
</dbReference>
<organism evidence="8">
    <name type="scientific">Brassica napus</name>
    <name type="common">Rape</name>
    <dbReference type="NCBI Taxonomy" id="3708"/>
    <lineage>
        <taxon>Eukaryota</taxon>
        <taxon>Viridiplantae</taxon>
        <taxon>Streptophyta</taxon>
        <taxon>Embryophyta</taxon>
        <taxon>Tracheophyta</taxon>
        <taxon>Spermatophyta</taxon>
        <taxon>Magnoliopsida</taxon>
        <taxon>eudicotyledons</taxon>
        <taxon>Gunneridae</taxon>
        <taxon>Pentapetalae</taxon>
        <taxon>rosids</taxon>
        <taxon>malvids</taxon>
        <taxon>Brassicales</taxon>
        <taxon>Brassicaceae</taxon>
        <taxon>Brassiceae</taxon>
        <taxon>Brassica</taxon>
    </lineage>
</organism>
<keyword evidence="2" id="KW-0645">Protease</keyword>
<sequence>MIGIRTRARTTTSPNILLGPNGRHNPNVDVQDVIPLPNSKKLFRSIELKNGLCALLVSDPDLEWNGSPAAVSMAVRAGNFLDPPEAQGLAHFLGSDKFPMENALDNYLNMHGGDSAAATDDDHTIFFLFAESKLLEHASVCKF</sequence>
<reference evidence="8" key="1">
    <citation type="submission" date="2021-01" db="EMBL/GenBank/DDBJ databases">
        <authorList>
            <consortium name="Genoscope - CEA"/>
            <person name="William W."/>
        </authorList>
    </citation>
    <scope>NUCLEOTIDE SEQUENCE</scope>
</reference>
<evidence type="ECO:0000256" key="3">
    <source>
        <dbReference type="ARBA" id="ARBA00022801"/>
    </source>
</evidence>
<dbReference type="PANTHER" id="PTHR43690">
    <property type="entry name" value="NARDILYSIN"/>
    <property type="match status" value="1"/>
</dbReference>
<evidence type="ECO:0000256" key="5">
    <source>
        <dbReference type="ARBA" id="ARBA00023049"/>
    </source>
</evidence>
<evidence type="ECO:0000256" key="1">
    <source>
        <dbReference type="ARBA" id="ARBA00007261"/>
    </source>
</evidence>
<dbReference type="AlphaFoldDB" id="A0A816RZB5"/>
<keyword evidence="5" id="KW-0482">Metalloprotease</keyword>
<dbReference type="GO" id="GO:0046872">
    <property type="term" value="F:metal ion binding"/>
    <property type="evidence" value="ECO:0007669"/>
    <property type="project" value="InterPro"/>
</dbReference>
<evidence type="ECO:0000313" key="8">
    <source>
        <dbReference type="EMBL" id="CAF2077404.1"/>
    </source>
</evidence>
<dbReference type="Pfam" id="PF00675">
    <property type="entry name" value="Peptidase_M16"/>
    <property type="match status" value="1"/>
</dbReference>
<dbReference type="InterPro" id="IPR011249">
    <property type="entry name" value="Metalloenz_LuxS/M16"/>
</dbReference>
<keyword evidence="4" id="KW-0862">Zinc</keyword>
<protein>
    <submittedName>
        <fullName evidence="8">(rape) hypothetical protein</fullName>
    </submittedName>
</protein>